<protein>
    <recommendedName>
        <fullName evidence="9">Polycystin domain-containing protein</fullName>
    </recommendedName>
</protein>
<dbReference type="AlphaFoldDB" id="A0A078ASY7"/>
<sequence length="777" mass="90379">MRLSNFYNLITLIKQRKQKPYLYLYLLLISQVKRQELQLEVKSKRVILEELLSKQQKLTAAEEALSIREQKNIAEQEQQMREKTQKIEEIVYKKLKFHLKQKLENFKKNPQEILLRHQYVEKESGGRPYVNAVQIKILSKIAQENPKEKDERAFKQNDPNQNLIMEENQFFTQTFRISKQTDMNLLKKLACDFWGLNEKHYQFYDENTKPVQSDEGNQVLTADKYFETSGAKSSGSGSKLAVLYIGKLKNDPFLVRAIKGIQEKKSQKNINDKEDENGNRDEFSENNQDMEEEFLQNFAGLQAQYNHQKNPKGKRANQIDTKCCTLFILTLLSIQLKRDVTACYWAAGVLHENFDERTALFTNSNLNNFYSQDNLFVSGTEIVKHSVIIGAIQFKQSRVVQIACPRQAQLKNQYKCYENYYTKDTMETKDLNQSSSDQSTSWFYFQDSDNSDYSSTEIKGSLGTYDSQGYIIRFPPYNTTLKQYQNTITQMKKDQYLDLSTIALGLQAVDALRIVLLVYIIYIIIIKLADFSLTPDKFMTNETNKEYFYTLSMAYWFYQSFIIDSICLLFILYKMIQVFRTYRTIEIILQSIETASLLVGALVSFICVVLIGMSIVAMNIWGAQVLQFKTFSNAFLSVIFLQMGILKLINNGILGLVDFDQLQSYSIIWSFLFIILYCIFIIYILLSSFMIIFIDSYRRIVIQEGSLTQDVVKQGETRTFSGFLKWFFGWLPDECLKKIGKNDDNNDSLMNDEDDDVVQENNKGNDSDESNSDDDKS</sequence>
<keyword evidence="4 8" id="KW-1133">Transmembrane helix</keyword>
<feature type="region of interest" description="Disordered" evidence="7">
    <location>
        <begin position="265"/>
        <end position="284"/>
    </location>
</feature>
<name>A0A078ASY7_STYLE</name>
<proteinExistence type="inferred from homology"/>
<dbReference type="Proteomes" id="UP000039865">
    <property type="component" value="Unassembled WGS sequence"/>
</dbReference>
<feature type="coiled-coil region" evidence="6">
    <location>
        <begin position="34"/>
        <end position="93"/>
    </location>
</feature>
<evidence type="ECO:0000256" key="4">
    <source>
        <dbReference type="ARBA" id="ARBA00022989"/>
    </source>
</evidence>
<dbReference type="PANTHER" id="PTHR10877">
    <property type="entry name" value="POLYCYSTIN FAMILY MEMBER"/>
    <property type="match status" value="1"/>
</dbReference>
<comment type="similarity">
    <text evidence="2">Belongs to the polycystin family.</text>
</comment>
<feature type="transmembrane region" description="Helical" evidence="8">
    <location>
        <begin position="554"/>
        <end position="576"/>
    </location>
</feature>
<organism evidence="10 11">
    <name type="scientific">Stylonychia lemnae</name>
    <name type="common">Ciliate</name>
    <dbReference type="NCBI Taxonomy" id="5949"/>
    <lineage>
        <taxon>Eukaryota</taxon>
        <taxon>Sar</taxon>
        <taxon>Alveolata</taxon>
        <taxon>Ciliophora</taxon>
        <taxon>Intramacronucleata</taxon>
        <taxon>Spirotrichea</taxon>
        <taxon>Stichotrichia</taxon>
        <taxon>Sporadotrichida</taxon>
        <taxon>Oxytrichidae</taxon>
        <taxon>Stylonychinae</taxon>
        <taxon>Stylonychia</taxon>
    </lineage>
</organism>
<gene>
    <name evidence="10" type="primary">Contig19168.g20329</name>
    <name evidence="10" type="ORF">STYLEM_13382</name>
</gene>
<evidence type="ECO:0000259" key="9">
    <source>
        <dbReference type="Pfam" id="PF20519"/>
    </source>
</evidence>
<evidence type="ECO:0000313" key="10">
    <source>
        <dbReference type="EMBL" id="CDW84322.1"/>
    </source>
</evidence>
<dbReference type="GO" id="GO:0016020">
    <property type="term" value="C:membrane"/>
    <property type="evidence" value="ECO:0007669"/>
    <property type="project" value="UniProtKB-SubCell"/>
</dbReference>
<dbReference type="InParanoid" id="A0A078ASY7"/>
<feature type="transmembrane region" description="Helical" evidence="8">
    <location>
        <begin position="511"/>
        <end position="533"/>
    </location>
</feature>
<reference evidence="10 11" key="1">
    <citation type="submission" date="2014-06" db="EMBL/GenBank/DDBJ databases">
        <authorList>
            <person name="Swart Estienne"/>
        </authorList>
    </citation>
    <scope>NUCLEOTIDE SEQUENCE [LARGE SCALE GENOMIC DNA]</scope>
    <source>
        <strain evidence="10 11">130c</strain>
    </source>
</reference>
<feature type="transmembrane region" description="Helical" evidence="8">
    <location>
        <begin position="667"/>
        <end position="694"/>
    </location>
</feature>
<evidence type="ECO:0000313" key="11">
    <source>
        <dbReference type="Proteomes" id="UP000039865"/>
    </source>
</evidence>
<feature type="compositionally biased region" description="Basic and acidic residues" evidence="7">
    <location>
        <begin position="265"/>
        <end position="283"/>
    </location>
</feature>
<feature type="domain" description="Polycystin" evidence="9">
    <location>
        <begin position="366"/>
        <end position="504"/>
    </location>
</feature>
<comment type="subcellular location">
    <subcellularLocation>
        <location evidence="1">Membrane</location>
        <topology evidence="1">Multi-pass membrane protein</topology>
    </subcellularLocation>
</comment>
<evidence type="ECO:0000256" key="5">
    <source>
        <dbReference type="ARBA" id="ARBA00023136"/>
    </source>
</evidence>
<feature type="compositionally biased region" description="Acidic residues" evidence="7">
    <location>
        <begin position="767"/>
        <end position="777"/>
    </location>
</feature>
<evidence type="ECO:0000256" key="7">
    <source>
        <dbReference type="SAM" id="MobiDB-lite"/>
    </source>
</evidence>
<keyword evidence="5 8" id="KW-0472">Membrane</keyword>
<feature type="transmembrane region" description="Helical" evidence="8">
    <location>
        <begin position="596"/>
        <end position="622"/>
    </location>
</feature>
<evidence type="ECO:0000256" key="8">
    <source>
        <dbReference type="SAM" id="Phobius"/>
    </source>
</evidence>
<feature type="region of interest" description="Disordered" evidence="7">
    <location>
        <begin position="742"/>
        <end position="777"/>
    </location>
</feature>
<feature type="transmembrane region" description="Helical" evidence="8">
    <location>
        <begin position="634"/>
        <end position="655"/>
    </location>
</feature>
<evidence type="ECO:0000256" key="3">
    <source>
        <dbReference type="ARBA" id="ARBA00022692"/>
    </source>
</evidence>
<keyword evidence="3 8" id="KW-0812">Transmembrane</keyword>
<dbReference type="Pfam" id="PF20519">
    <property type="entry name" value="Polycystin_dom"/>
    <property type="match status" value="1"/>
</dbReference>
<accession>A0A078ASY7</accession>
<dbReference type="InterPro" id="IPR051223">
    <property type="entry name" value="Polycystin"/>
</dbReference>
<keyword evidence="6" id="KW-0175">Coiled coil</keyword>
<dbReference type="PANTHER" id="PTHR10877:SF183">
    <property type="entry name" value="AT14535P-RELATED"/>
    <property type="match status" value="1"/>
</dbReference>
<evidence type="ECO:0000256" key="2">
    <source>
        <dbReference type="ARBA" id="ARBA00007200"/>
    </source>
</evidence>
<keyword evidence="11" id="KW-1185">Reference proteome</keyword>
<dbReference type="EMBL" id="CCKQ01012700">
    <property type="protein sequence ID" value="CDW84322.1"/>
    <property type="molecule type" value="Genomic_DNA"/>
</dbReference>
<dbReference type="InterPro" id="IPR046791">
    <property type="entry name" value="Polycystin_dom"/>
</dbReference>
<evidence type="ECO:0000256" key="1">
    <source>
        <dbReference type="ARBA" id="ARBA00004141"/>
    </source>
</evidence>
<evidence type="ECO:0000256" key="6">
    <source>
        <dbReference type="SAM" id="Coils"/>
    </source>
</evidence>